<keyword evidence="1 5" id="KW-0689">Ribosomal protein</keyword>
<dbReference type="GO" id="GO:0002181">
    <property type="term" value="P:cytoplasmic translation"/>
    <property type="evidence" value="ECO:0007669"/>
    <property type="project" value="TreeGrafter"/>
</dbReference>
<feature type="domain" description="Large ribosomal subunit protein uL6 alpha-beta" evidence="7">
    <location>
        <begin position="12"/>
        <end position="82"/>
    </location>
</feature>
<dbReference type="Pfam" id="PF00347">
    <property type="entry name" value="Ribosomal_L6"/>
    <property type="match status" value="2"/>
</dbReference>
<keyword evidence="6" id="KW-0699">rRNA-binding</keyword>
<keyword evidence="6" id="KW-0694">RNA-binding</keyword>
<dbReference type="Gene3D" id="3.90.930.12">
    <property type="entry name" value="Ribosomal protein L6, alpha-beta domain"/>
    <property type="match status" value="2"/>
</dbReference>
<dbReference type="NCBIfam" id="TIGR03654">
    <property type="entry name" value="L6_bact"/>
    <property type="match status" value="1"/>
</dbReference>
<feature type="domain" description="Large ribosomal subunit protein uL6 alpha-beta" evidence="7">
    <location>
        <begin position="90"/>
        <end position="164"/>
    </location>
</feature>
<organism evidence="8 9">
    <name type="scientific">Aerophobetes bacterium</name>
    <dbReference type="NCBI Taxonomy" id="2030807"/>
    <lineage>
        <taxon>Bacteria</taxon>
        <taxon>Candidatus Aerophobota</taxon>
    </lineage>
</organism>
<dbReference type="InterPro" id="IPR020040">
    <property type="entry name" value="Ribosomal_uL6_a/b-dom"/>
</dbReference>
<comment type="caution">
    <text evidence="8">The sequence shown here is derived from an EMBL/GenBank/DDBJ whole genome shotgun (WGS) entry which is preliminary data.</text>
</comment>
<dbReference type="InterPro" id="IPR000702">
    <property type="entry name" value="Ribosomal_uL6-like"/>
</dbReference>
<comment type="similarity">
    <text evidence="5">Belongs to the universal ribosomal protein uL6 family.</text>
</comment>
<dbReference type="PRINTS" id="PR00059">
    <property type="entry name" value="RIBOSOMALL6"/>
</dbReference>
<evidence type="ECO:0000259" key="7">
    <source>
        <dbReference type="Pfam" id="PF00347"/>
    </source>
</evidence>
<name>A0A2A4X6Z3_UNCAE</name>
<dbReference type="PANTHER" id="PTHR11655">
    <property type="entry name" value="60S/50S RIBOSOMAL PROTEIN L6/L9"/>
    <property type="match status" value="1"/>
</dbReference>
<evidence type="ECO:0000256" key="4">
    <source>
        <dbReference type="NCBIfam" id="TIGR03654"/>
    </source>
</evidence>
<dbReference type="EMBL" id="NVUK01000006">
    <property type="protein sequence ID" value="PCI78398.1"/>
    <property type="molecule type" value="Genomic_DNA"/>
</dbReference>
<dbReference type="GO" id="GO:0022625">
    <property type="term" value="C:cytosolic large ribosomal subunit"/>
    <property type="evidence" value="ECO:0007669"/>
    <property type="project" value="UniProtKB-UniRule"/>
</dbReference>
<protein>
    <recommendedName>
        <fullName evidence="3 4">50S ribosomal protein L6</fullName>
    </recommendedName>
</protein>
<comment type="function">
    <text evidence="6">This protein binds to the 23S rRNA, and is important in its secondary structure. It is located near the subunit interface in the base of the L7/L12 stalk, and near the tRNA binding site of the peptidyltransferase center.</text>
</comment>
<dbReference type="SUPFAM" id="SSF56053">
    <property type="entry name" value="Ribosomal protein L6"/>
    <property type="match status" value="2"/>
</dbReference>
<evidence type="ECO:0000313" key="9">
    <source>
        <dbReference type="Proteomes" id="UP000218775"/>
    </source>
</evidence>
<evidence type="ECO:0000256" key="2">
    <source>
        <dbReference type="ARBA" id="ARBA00023274"/>
    </source>
</evidence>
<reference evidence="9" key="1">
    <citation type="submission" date="2017-08" db="EMBL/GenBank/DDBJ databases">
        <title>A dynamic microbial community with high functional redundancy inhabits the cold, oxic subseafloor aquifer.</title>
        <authorList>
            <person name="Tully B.J."/>
            <person name="Wheat C.G."/>
            <person name="Glazer B.T."/>
            <person name="Huber J.A."/>
        </authorList>
    </citation>
    <scope>NUCLEOTIDE SEQUENCE [LARGE SCALE GENOMIC DNA]</scope>
</reference>
<dbReference type="PANTHER" id="PTHR11655:SF14">
    <property type="entry name" value="LARGE RIBOSOMAL SUBUNIT PROTEIN UL6M"/>
    <property type="match status" value="1"/>
</dbReference>
<evidence type="ECO:0000256" key="1">
    <source>
        <dbReference type="ARBA" id="ARBA00022980"/>
    </source>
</evidence>
<evidence type="ECO:0000256" key="6">
    <source>
        <dbReference type="RuleBase" id="RU003870"/>
    </source>
</evidence>
<dbReference type="GO" id="GO:0003735">
    <property type="term" value="F:structural constituent of ribosome"/>
    <property type="evidence" value="ECO:0007669"/>
    <property type="project" value="UniProtKB-UniRule"/>
</dbReference>
<dbReference type="InterPro" id="IPR036789">
    <property type="entry name" value="Ribosomal_uL6-like_a/b-dom_sf"/>
</dbReference>
<keyword evidence="2 5" id="KW-0687">Ribonucleoprotein</keyword>
<dbReference type="Proteomes" id="UP000218775">
    <property type="component" value="Unassembled WGS sequence"/>
</dbReference>
<gene>
    <name evidence="8" type="ORF">COB21_00765</name>
</gene>
<sequence length="180" mass="19380">MSRLAKKGLALPKSVEVKQEATKVLVKGPKGQLEVLVKEGLHVAVQEGEVKISLIEGSALALPFLGLYFSLIKNAIIGVSEGFEKKIQLIGVGFRAVVAGNKLDLKMNFSHPCQLIVPSDLKIAIEKSTLITISGCDKRQVGEFAAAIRAKRPPEPYKGKGARYVGEYVRKKAGKTAKGK</sequence>
<accession>A0A2A4X6Z3</accession>
<evidence type="ECO:0000256" key="3">
    <source>
        <dbReference type="ARBA" id="ARBA00035454"/>
    </source>
</evidence>
<evidence type="ECO:0000256" key="5">
    <source>
        <dbReference type="RuleBase" id="RU003869"/>
    </source>
</evidence>
<dbReference type="InterPro" id="IPR019906">
    <property type="entry name" value="Ribosomal_uL6_bac-type"/>
</dbReference>
<evidence type="ECO:0000313" key="8">
    <source>
        <dbReference type="EMBL" id="PCI78398.1"/>
    </source>
</evidence>
<proteinExistence type="inferred from homology"/>
<dbReference type="PIRSF" id="PIRSF002162">
    <property type="entry name" value="Ribosomal_L6"/>
    <property type="match status" value="1"/>
</dbReference>
<dbReference type="AlphaFoldDB" id="A0A2A4X6Z3"/>
<dbReference type="GO" id="GO:0019843">
    <property type="term" value="F:rRNA binding"/>
    <property type="evidence" value="ECO:0007669"/>
    <property type="project" value="UniProtKB-UniRule"/>
</dbReference>